<dbReference type="PROSITE" id="PS50234">
    <property type="entry name" value="VWFA"/>
    <property type="match status" value="1"/>
</dbReference>
<accession>A0A2K5RRS6</accession>
<dbReference type="GO" id="GO:0005739">
    <property type="term" value="C:mitochondrion"/>
    <property type="evidence" value="ECO:0007669"/>
    <property type="project" value="UniProtKB-SubCell"/>
</dbReference>
<dbReference type="CDD" id="cd01455">
    <property type="entry name" value="vWA_F11C1-5a_type"/>
    <property type="match status" value="1"/>
</dbReference>
<evidence type="ECO:0000313" key="11">
    <source>
        <dbReference type="Proteomes" id="UP000233040"/>
    </source>
</evidence>
<dbReference type="PANTHER" id="PTHR21610">
    <property type="entry name" value="VON WILLEBRAND FACTOR A DOMAIN-CONTAINING PROTEIN 8"/>
    <property type="match status" value="1"/>
</dbReference>
<organism evidence="10 11">
    <name type="scientific">Cebus imitator</name>
    <name type="common">Panamanian white-faced capuchin</name>
    <name type="synonym">Cebus capucinus imitator</name>
    <dbReference type="NCBI Taxonomy" id="2715852"/>
    <lineage>
        <taxon>Eukaryota</taxon>
        <taxon>Metazoa</taxon>
        <taxon>Chordata</taxon>
        <taxon>Craniata</taxon>
        <taxon>Vertebrata</taxon>
        <taxon>Euteleostomi</taxon>
        <taxon>Mammalia</taxon>
        <taxon>Eutheria</taxon>
        <taxon>Euarchontoglires</taxon>
        <taxon>Primates</taxon>
        <taxon>Haplorrhini</taxon>
        <taxon>Platyrrhini</taxon>
        <taxon>Cebidae</taxon>
        <taxon>Cebinae</taxon>
        <taxon>Cebus</taxon>
    </lineage>
</organism>
<dbReference type="Gene3D" id="3.40.50.300">
    <property type="entry name" value="P-loop containing nucleotide triphosphate hydrolases"/>
    <property type="match status" value="3"/>
</dbReference>
<evidence type="ECO:0000256" key="6">
    <source>
        <dbReference type="ARBA" id="ARBA00055988"/>
    </source>
</evidence>
<dbReference type="Ensembl" id="ENSCCAT00000048573.1">
    <property type="protein sequence ID" value="ENSCCAP00000030825.1"/>
    <property type="gene ID" value="ENSCCAG00000033369.1"/>
</dbReference>
<keyword evidence="11" id="KW-1185">Reference proteome</keyword>
<dbReference type="InterPro" id="IPR011704">
    <property type="entry name" value="ATPase_dyneun-rel_AAA"/>
</dbReference>
<evidence type="ECO:0000313" key="10">
    <source>
        <dbReference type="Ensembl" id="ENSCCAP00000030825.1"/>
    </source>
</evidence>
<evidence type="ECO:0000256" key="5">
    <source>
        <dbReference type="ARBA" id="ARBA00023128"/>
    </source>
</evidence>
<feature type="domain" description="VWFA" evidence="9">
    <location>
        <begin position="1706"/>
        <end position="1888"/>
    </location>
</feature>
<dbReference type="GO" id="GO:0005524">
    <property type="term" value="F:ATP binding"/>
    <property type="evidence" value="ECO:0007669"/>
    <property type="project" value="UniProtKB-KW"/>
</dbReference>
<dbReference type="InterPro" id="IPR027417">
    <property type="entry name" value="P-loop_NTPase"/>
</dbReference>
<evidence type="ECO:0000256" key="3">
    <source>
        <dbReference type="ARBA" id="ARBA00022840"/>
    </source>
</evidence>
<reference evidence="10" key="1">
    <citation type="submission" date="2025-08" db="UniProtKB">
        <authorList>
            <consortium name="Ensembl"/>
        </authorList>
    </citation>
    <scope>IDENTIFICATION</scope>
</reference>
<evidence type="ECO:0000256" key="8">
    <source>
        <dbReference type="SAM" id="MobiDB-lite"/>
    </source>
</evidence>
<dbReference type="FunFam" id="3.40.50.300:FF:000663">
    <property type="entry name" value="von Willebrand factor A domain containing 8"/>
    <property type="match status" value="1"/>
</dbReference>
<evidence type="ECO:0000256" key="7">
    <source>
        <dbReference type="ARBA" id="ARBA00070377"/>
    </source>
</evidence>
<dbReference type="InterPro" id="IPR036465">
    <property type="entry name" value="vWFA_dom_sf"/>
</dbReference>
<feature type="compositionally biased region" description="Basic and acidic residues" evidence="8">
    <location>
        <begin position="1535"/>
        <end position="1552"/>
    </location>
</feature>
<dbReference type="FunFam" id="3.40.50.300:FF:000587">
    <property type="entry name" value="von Willebrand factor A domain containing 8"/>
    <property type="match status" value="1"/>
</dbReference>
<protein>
    <recommendedName>
        <fullName evidence="7">von Willebrand factor A domain-containing protein 8</fullName>
    </recommendedName>
</protein>
<comment type="function">
    <text evidence="6">Exhibits ATPase activity in vitro.</text>
</comment>
<gene>
    <name evidence="10" type="primary">VWA8</name>
</gene>
<keyword evidence="2" id="KW-0547">Nucleotide-binding</keyword>
<name>A0A2K5RRS6_CEBIM</name>
<dbReference type="Pfam" id="PF07728">
    <property type="entry name" value="AAA_5"/>
    <property type="match status" value="3"/>
</dbReference>
<feature type="region of interest" description="Disordered" evidence="8">
    <location>
        <begin position="1535"/>
        <end position="1555"/>
    </location>
</feature>
<keyword evidence="3" id="KW-0067">ATP-binding</keyword>
<dbReference type="FunFam" id="3.40.50.300:FF:000989">
    <property type="entry name" value="von Willebrand factor A domain containing 8"/>
    <property type="match status" value="1"/>
</dbReference>
<dbReference type="GeneTree" id="ENSGT00390000006601"/>
<dbReference type="SUPFAM" id="SSF52540">
    <property type="entry name" value="P-loop containing nucleoside triphosphate hydrolases"/>
    <property type="match status" value="3"/>
</dbReference>
<evidence type="ECO:0000259" key="9">
    <source>
        <dbReference type="PROSITE" id="PS50234"/>
    </source>
</evidence>
<dbReference type="GO" id="GO:0016887">
    <property type="term" value="F:ATP hydrolysis activity"/>
    <property type="evidence" value="ECO:0007669"/>
    <property type="project" value="InterPro"/>
</dbReference>
<keyword evidence="5" id="KW-0496">Mitochondrion</keyword>
<dbReference type="Proteomes" id="UP000233040">
    <property type="component" value="Unassembled WGS sequence"/>
</dbReference>
<evidence type="ECO:0000256" key="4">
    <source>
        <dbReference type="ARBA" id="ARBA00022946"/>
    </source>
</evidence>
<dbReference type="FunFam" id="3.40.50.410:FF:000049">
    <property type="entry name" value="von Willebrand factor A domain containing 8"/>
    <property type="match status" value="1"/>
</dbReference>
<sequence>MQSRLLLLRAPGGHGGPASRRVRLLLRQVARRGPGGDWRRPEVRLLHAGAGADTGDTVNIGDVSYKLKIPKNPELVPQNYISDSLAQSVVQHLRWIMQKDLLGQDIFLIGPPGPLRRSIAMQYLELTKREVEYIALSRDTTETDLKQRREIREGTAFYIDQCAVRAATEGRTLILEGLEKAERNVLPVLNNLLENREMQLEDGRFLMSADRYDKLLQDHTKKELDSWKIVRVSENFRVIALGLPVPRYSGNPLDPPLRSRFQARDIYYLPFKDQLKLLYSIGANVSAEKVSQLLSFATTLCSQESSTLGLPDFPLDSLAAAVQILDSFPMMSIKHAIQWLYPYSILLGHEGKMAVEGVLKRFELQDSGSSLHPKEIVRVEKMTENHVSQASVTIRIADKEVTIKVPAGTRPLSQPCASDRFIQTLSHKQLQAEMMQSHMVKDICLIGGKGCGKTVIAKNFADTLGYNIEPIMLYQDMTARDLLQQRYTLPNGDTAWRSSPLVNAALEGKLVLLDGIHRVNAGTLAVLLIHDRELSLYDGSRLLREDRYMRLKEELQMSDEQLQMRSIFPIHPSFRIIALAEPPVIGSTIHHWLGPEFLTMFFFHYVKPLVKSEEIQVIKEMIPNVPQEALDKLLSFTHKLRETQDPTAQSLAASLSTRQLLRISRRLSQYPNENLHGAVTKACLSRFLPSLARSALEKNLADATIEINTDDNLESELKDYKCEITAGSLRIGAVSAPIYNAHEKMKVPDVLFYDNVQHMLVMEDMLKDFLLGEHLLLVGNQGVGKNKIVDRFLHLLNRPREYIQLHRDTTVQTLTLQPSVKDGLIVYEDSPLVKAVELGHILVVDEADKAPTNVTCILKTLVENGEMILADGRRIVANSANVSGRENVVVIHPDFRMIVLANRPGFPFLGNDFFSTLGDIFSCHAVDNPKPHSELEMLRRYGPNVPEPILQKLVAAFGELRSLADQGIINYPYSTREVVNIVKHLQVWHTPVRSAFNFHKYNNDSDYMASYFFPMTCIQEEIFTLHIILNRLPLPEQTFMGYWTIGQARSGMQKLLCPVETHHIDIKGPAVINIQAYPIERHEERSLNFTEECASWRIPLDEINIICDIATSYENEENTLCVVTCNPISLYFMNMAGKSGYFVDLFDIFPRTASGVWHPFVTVAPLGSPLKGQVILHEQQSNVILLLDTTGQALRRLILPSEEFTSKKPSWWNKEEAETYKMCKEFSNKNWLVFYKEKGNSLIVLDVLEGQTHTISLPINLKTVFLVAEDKWLLVESKTNQKYLLTKPAHVASEGSGACQLYVLKEEPPSTGFGVIQETEFSIPHKISSDQLSSEHLSSAVEQKIASPNRILSDENNYATIVVGFPDLMSPSEVYSWKRPSSLHKQSGIDTAFYGGKKKSGTPKQSNCVTLLDTNQVVRILPPGEVPLKDIYPKDVTPPQTSGYIEVTDLQSKKLRYIPIPRSESLSPYTTWLSTISDTDVLLAEWDKSGVVTVDMGGHIRLWETGLERLQRSLVEWRNMIGQDDRYMQITINRDSGEDVSSPKHGKEDPDNMPHVGGNTWAGGTGGRDTAGLGGKGGPYRLDAGHTVYQVSQAEKDAVPEEVKRAAREMGQRAFQQRLKEIQMSEYDAATYERFSGAVRRQVHSLRIILDNLQAKGKERQWLRHQATGELDDAKIIDGLTGEKAIYKRRGELEPQLGSPQQKPKRLRLVVDVSGSMYRFNGVDGRLERSMEAVCMVMEAFENYEEKFKYDIVGHSGDGYNIGLVPTNKIPKDNKQRLEILKTMHAHSQFCMSGDHTLEGTEHAIKEIVNEEADEYFVIVLSDANLSRYGIHPAKFAQILTRDPQVNAFAIFIGSLGDQATRLQRTLPAGRSFVAMDTKDIPQILQQIFTSTMLSSV</sequence>
<dbReference type="OMA" id="GTHIVHP"/>
<reference evidence="10" key="2">
    <citation type="submission" date="2025-09" db="UniProtKB">
        <authorList>
            <consortium name="Ensembl"/>
        </authorList>
    </citation>
    <scope>IDENTIFICATION</scope>
</reference>
<keyword evidence="4" id="KW-0809">Transit peptide</keyword>
<dbReference type="InterPro" id="IPR002035">
    <property type="entry name" value="VWF_A"/>
</dbReference>
<comment type="subcellular location">
    <subcellularLocation>
        <location evidence="1">Mitochondrion</location>
    </subcellularLocation>
</comment>
<dbReference type="SUPFAM" id="SSF53300">
    <property type="entry name" value="vWA-like"/>
    <property type="match status" value="1"/>
</dbReference>
<evidence type="ECO:0000256" key="1">
    <source>
        <dbReference type="ARBA" id="ARBA00004173"/>
    </source>
</evidence>
<dbReference type="PANTHER" id="PTHR21610:SF9">
    <property type="entry name" value="VON WILLEBRAND FACTOR A DOMAIN-CONTAINING PROTEIN 8"/>
    <property type="match status" value="1"/>
</dbReference>
<dbReference type="Gene3D" id="3.40.50.410">
    <property type="entry name" value="von Willebrand factor, type A domain"/>
    <property type="match status" value="1"/>
</dbReference>
<evidence type="ECO:0000256" key="2">
    <source>
        <dbReference type="ARBA" id="ARBA00022741"/>
    </source>
</evidence>
<dbReference type="SMART" id="SM00327">
    <property type="entry name" value="VWA"/>
    <property type="match status" value="1"/>
</dbReference>
<dbReference type="InterPro" id="IPR039891">
    <property type="entry name" value="VWA8"/>
</dbReference>
<dbReference type="STRING" id="9516.ENSCCAP00000030825"/>
<proteinExistence type="predicted"/>